<sequence length="423" mass="44315">MTINEFNFAGKKAIVRVDFNVPLDENGKITDDTRIRGALPTLKKILADGGATIIMSHMGKPKGKVDMKKSLGQIREAVEKALGVPVAFAPDCAKAADAAKALKMGEALLLENLRFYPEEEGKPVGVEKGTPEYDEAKKAMKASQKEFAKTLASYADCYVMDAFGTAHRKHASTAVIADYFDADNKMLGLLMEKEVQAVDNVLSNIKRPFVAIMGGSKVSSKIGIIENLLGKVDKLILCGGMTYTFAKAHNGEIGDSIVELDKLDVALGVEELAKKNGVELVLGSDCTATNGLDFGTMTVKEGAEIINCPANKVPAGFEGVDAGPESQKAFAEAIKGAKTILWNGPAGVFECDAFTAGSRAIGDAIAEATKNGAFSLIGGGDSVACVNKFGLADQVSYISTGGGALLEAIEGKVLPGVAAIKGE</sequence>
<evidence type="ECO:0000313" key="16">
    <source>
        <dbReference type="EMBL" id="SHM12329.1"/>
    </source>
</evidence>
<dbReference type="FunFam" id="3.40.50.1260:FF:000006">
    <property type="entry name" value="Phosphoglycerate kinase"/>
    <property type="match status" value="1"/>
</dbReference>
<dbReference type="GO" id="GO:0004618">
    <property type="term" value="F:phosphoglycerate kinase activity"/>
    <property type="evidence" value="ECO:0007669"/>
    <property type="project" value="UniProtKB-UniRule"/>
</dbReference>
<dbReference type="InterPro" id="IPR015824">
    <property type="entry name" value="Phosphoglycerate_kinase_N"/>
</dbReference>
<dbReference type="GO" id="GO:0043531">
    <property type="term" value="F:ADP binding"/>
    <property type="evidence" value="ECO:0007669"/>
    <property type="project" value="TreeGrafter"/>
</dbReference>
<keyword evidence="12" id="KW-0963">Cytoplasm</keyword>
<comment type="pathway">
    <text evidence="2 12">Carbohydrate degradation; glycolysis; pyruvate from D-glyceraldehyde 3-phosphate: step 2/5.</text>
</comment>
<evidence type="ECO:0000256" key="6">
    <source>
        <dbReference type="ARBA" id="ARBA00016471"/>
    </source>
</evidence>
<dbReference type="GO" id="GO:0006094">
    <property type="term" value="P:gluconeogenesis"/>
    <property type="evidence" value="ECO:0007669"/>
    <property type="project" value="TreeGrafter"/>
</dbReference>
<evidence type="ECO:0000256" key="4">
    <source>
        <dbReference type="ARBA" id="ARBA00011245"/>
    </source>
</evidence>
<comment type="subcellular location">
    <subcellularLocation>
        <location evidence="12">Cytoplasm</location>
    </subcellularLocation>
</comment>
<keyword evidence="10 12" id="KW-0067">ATP-binding</keyword>
<evidence type="ECO:0000256" key="1">
    <source>
        <dbReference type="ARBA" id="ARBA00000642"/>
    </source>
</evidence>
<comment type="catalytic activity">
    <reaction evidence="1 12 15">
        <text>(2R)-3-phosphoglycerate + ATP = (2R)-3-phospho-glyceroyl phosphate + ADP</text>
        <dbReference type="Rhea" id="RHEA:14801"/>
        <dbReference type="ChEBI" id="CHEBI:30616"/>
        <dbReference type="ChEBI" id="CHEBI:57604"/>
        <dbReference type="ChEBI" id="CHEBI:58272"/>
        <dbReference type="ChEBI" id="CHEBI:456216"/>
        <dbReference type="EC" id="2.7.2.3"/>
    </reaction>
</comment>
<accession>A0A1M7G8Y6</accession>
<evidence type="ECO:0000313" key="17">
    <source>
        <dbReference type="Proteomes" id="UP000184280"/>
    </source>
</evidence>
<evidence type="ECO:0000256" key="9">
    <source>
        <dbReference type="ARBA" id="ARBA00022777"/>
    </source>
</evidence>
<reference evidence="16 17" key="1">
    <citation type="submission" date="2016-11" db="EMBL/GenBank/DDBJ databases">
        <authorList>
            <person name="Jaros S."/>
            <person name="Januszkiewicz K."/>
            <person name="Wedrychowicz H."/>
        </authorList>
    </citation>
    <scope>NUCLEOTIDE SEQUENCE [LARGE SCALE GENOMIC DNA]</scope>
    <source>
        <strain evidence="16 17">BPI-34</strain>
    </source>
</reference>
<dbReference type="InterPro" id="IPR036043">
    <property type="entry name" value="Phosphoglycerate_kinase_sf"/>
</dbReference>
<feature type="binding site" evidence="13">
    <location>
        <position position="34"/>
    </location>
    <ligand>
        <name>(2R)-3-phosphoglycerate</name>
        <dbReference type="ChEBI" id="CHEBI:58272"/>
    </ligand>
</feature>
<dbReference type="FunFam" id="3.40.50.1260:FF:000003">
    <property type="entry name" value="Phosphoglycerate kinase"/>
    <property type="match status" value="1"/>
</dbReference>
<comment type="similarity">
    <text evidence="3 12 15">Belongs to the phosphoglycerate kinase family.</text>
</comment>
<dbReference type="PRINTS" id="PR00477">
    <property type="entry name" value="PHGLYCKINASE"/>
</dbReference>
<evidence type="ECO:0000256" key="12">
    <source>
        <dbReference type="HAMAP-Rule" id="MF_00145"/>
    </source>
</evidence>
<name>A0A1M7G8Y6_XYLRU</name>
<dbReference type="GO" id="GO:0006096">
    <property type="term" value="P:glycolytic process"/>
    <property type="evidence" value="ECO:0007669"/>
    <property type="project" value="UniProtKB-UniRule"/>
</dbReference>
<dbReference type="SUPFAM" id="SSF53748">
    <property type="entry name" value="Phosphoglycerate kinase"/>
    <property type="match status" value="1"/>
</dbReference>
<dbReference type="OrthoDB" id="9808460at2"/>
<feature type="binding site" evidence="12 14">
    <location>
        <begin position="379"/>
        <end position="382"/>
    </location>
    <ligand>
        <name>ATP</name>
        <dbReference type="ChEBI" id="CHEBI:30616"/>
    </ligand>
</feature>
<dbReference type="HAMAP" id="MF_00145">
    <property type="entry name" value="Phosphoglyc_kinase"/>
    <property type="match status" value="1"/>
</dbReference>
<evidence type="ECO:0000256" key="13">
    <source>
        <dbReference type="PIRSR" id="PIRSR000724-1"/>
    </source>
</evidence>
<feature type="binding site" evidence="13">
    <location>
        <position position="114"/>
    </location>
    <ligand>
        <name>(2R)-3-phosphoglycerate</name>
        <dbReference type="ChEBI" id="CHEBI:58272"/>
    </ligand>
</feature>
<feature type="binding site" evidence="12 13">
    <location>
        <begin position="57"/>
        <end position="60"/>
    </location>
    <ligand>
        <name>substrate</name>
    </ligand>
</feature>
<feature type="binding site" evidence="12 14">
    <location>
        <position position="350"/>
    </location>
    <ligand>
        <name>ATP</name>
        <dbReference type="ChEBI" id="CHEBI:30616"/>
    </ligand>
</feature>
<keyword evidence="8 12" id="KW-0547">Nucleotide-binding</keyword>
<dbReference type="RefSeq" id="WP_073043918.1">
    <property type="nucleotide sequence ID" value="NZ_FOLF01000003.1"/>
</dbReference>
<proteinExistence type="inferred from homology"/>
<feature type="binding site" evidence="13">
    <location>
        <position position="168"/>
    </location>
    <ligand>
        <name>(2R)-3-phosphoglycerate</name>
        <dbReference type="ChEBI" id="CHEBI:58272"/>
    </ligand>
</feature>
<evidence type="ECO:0000256" key="3">
    <source>
        <dbReference type="ARBA" id="ARBA00008982"/>
    </source>
</evidence>
<dbReference type="PANTHER" id="PTHR11406">
    <property type="entry name" value="PHOSPHOGLYCERATE KINASE"/>
    <property type="match status" value="1"/>
</dbReference>
<dbReference type="PIRSF" id="PIRSF000724">
    <property type="entry name" value="Pgk"/>
    <property type="match status" value="1"/>
</dbReference>
<feature type="binding site" evidence="12">
    <location>
        <position position="34"/>
    </location>
    <ligand>
        <name>substrate</name>
    </ligand>
</feature>
<dbReference type="Pfam" id="PF00162">
    <property type="entry name" value="PGK"/>
    <property type="match status" value="1"/>
</dbReference>
<dbReference type="PANTHER" id="PTHR11406:SF23">
    <property type="entry name" value="PHOSPHOGLYCERATE KINASE 1, CHLOROPLASTIC-RELATED"/>
    <property type="match status" value="1"/>
</dbReference>
<comment type="subunit">
    <text evidence="4 12">Monomer.</text>
</comment>
<dbReference type="Proteomes" id="UP000184280">
    <property type="component" value="Unassembled WGS sequence"/>
</dbReference>
<keyword evidence="9 12" id="KW-0418">Kinase</keyword>
<feature type="binding site" evidence="12">
    <location>
        <position position="168"/>
    </location>
    <ligand>
        <name>substrate</name>
    </ligand>
</feature>
<protein>
    <recommendedName>
        <fullName evidence="6 12">Phosphoglycerate kinase</fullName>
        <ecNumber evidence="5 12">2.7.2.3</ecNumber>
    </recommendedName>
</protein>
<evidence type="ECO:0000256" key="15">
    <source>
        <dbReference type="RuleBase" id="RU000532"/>
    </source>
</evidence>
<dbReference type="EMBL" id="FRCJ01000002">
    <property type="protein sequence ID" value="SHM12329.1"/>
    <property type="molecule type" value="Genomic_DNA"/>
</dbReference>
<dbReference type="UniPathway" id="UPA00109">
    <property type="reaction ID" value="UER00185"/>
</dbReference>
<feature type="binding site" evidence="12">
    <location>
        <position position="319"/>
    </location>
    <ligand>
        <name>ATP</name>
        <dbReference type="ChEBI" id="CHEBI:30616"/>
    </ligand>
</feature>
<evidence type="ECO:0000256" key="2">
    <source>
        <dbReference type="ARBA" id="ARBA00004838"/>
    </source>
</evidence>
<feature type="binding site" evidence="12">
    <location>
        <position position="114"/>
    </location>
    <ligand>
        <name>substrate</name>
    </ligand>
</feature>
<dbReference type="GO" id="GO:0005829">
    <property type="term" value="C:cytosol"/>
    <property type="evidence" value="ECO:0007669"/>
    <property type="project" value="UniProtKB-ARBA"/>
</dbReference>
<evidence type="ECO:0000256" key="10">
    <source>
        <dbReference type="ARBA" id="ARBA00022840"/>
    </source>
</evidence>
<dbReference type="EC" id="2.7.2.3" evidence="5 12"/>
<feature type="binding site" evidence="12 14">
    <location>
        <position position="221"/>
    </location>
    <ligand>
        <name>ATP</name>
        <dbReference type="ChEBI" id="CHEBI:30616"/>
    </ligand>
</feature>
<evidence type="ECO:0000256" key="14">
    <source>
        <dbReference type="PIRSR" id="PIRSR000724-2"/>
    </source>
</evidence>
<feature type="binding site" evidence="12 13">
    <location>
        <begin position="18"/>
        <end position="20"/>
    </location>
    <ligand>
        <name>substrate</name>
    </ligand>
</feature>
<dbReference type="GO" id="GO:0005524">
    <property type="term" value="F:ATP binding"/>
    <property type="evidence" value="ECO:0007669"/>
    <property type="project" value="UniProtKB-KW"/>
</dbReference>
<evidence type="ECO:0000256" key="8">
    <source>
        <dbReference type="ARBA" id="ARBA00022741"/>
    </source>
</evidence>
<dbReference type="InterPro" id="IPR001576">
    <property type="entry name" value="Phosphoglycerate_kinase"/>
</dbReference>
<gene>
    <name evidence="12" type="primary">pgk</name>
    <name evidence="16" type="ORF">SAMN04488494_1380</name>
</gene>
<evidence type="ECO:0000256" key="7">
    <source>
        <dbReference type="ARBA" id="ARBA00022679"/>
    </source>
</evidence>
<organism evidence="16 17">
    <name type="scientific">Xylanibacter ruminicola</name>
    <name type="common">Prevotella ruminicola</name>
    <dbReference type="NCBI Taxonomy" id="839"/>
    <lineage>
        <taxon>Bacteria</taxon>
        <taxon>Pseudomonadati</taxon>
        <taxon>Bacteroidota</taxon>
        <taxon>Bacteroidia</taxon>
        <taxon>Bacteroidales</taxon>
        <taxon>Prevotellaceae</taxon>
        <taxon>Xylanibacter</taxon>
    </lineage>
</organism>
<dbReference type="Gene3D" id="3.40.50.1260">
    <property type="entry name" value="Phosphoglycerate kinase, N-terminal domain"/>
    <property type="match status" value="2"/>
</dbReference>
<dbReference type="AlphaFoldDB" id="A0A1M7G8Y6"/>
<evidence type="ECO:0000256" key="11">
    <source>
        <dbReference type="ARBA" id="ARBA00023152"/>
    </source>
</evidence>
<evidence type="ECO:0000256" key="5">
    <source>
        <dbReference type="ARBA" id="ARBA00013061"/>
    </source>
</evidence>
<keyword evidence="7 12" id="KW-0808">Transferase</keyword>
<keyword evidence="11 12" id="KW-0324">Glycolysis</keyword>